<keyword evidence="6" id="KW-1185">Reference proteome</keyword>
<evidence type="ECO:0000256" key="3">
    <source>
        <dbReference type="ARBA" id="ARBA00022806"/>
    </source>
</evidence>
<protein>
    <recommendedName>
        <fullName evidence="1">RNA helicase</fullName>
        <ecNumber evidence="1">3.6.4.13</ecNumber>
    </recommendedName>
</protein>
<keyword evidence="3" id="KW-0547">Nucleotide-binding</keyword>
<dbReference type="AlphaFoldDB" id="A0AAV7GZ03"/>
<dbReference type="InterPro" id="IPR027417">
    <property type="entry name" value="P-loop_NTPase"/>
</dbReference>
<dbReference type="InterPro" id="IPR042035">
    <property type="entry name" value="DEAH_win-hel_dom"/>
</dbReference>
<organism evidence="5 6">
    <name type="scientific">Dendrobium chrysotoxum</name>
    <name type="common">Orchid</name>
    <dbReference type="NCBI Taxonomy" id="161865"/>
    <lineage>
        <taxon>Eukaryota</taxon>
        <taxon>Viridiplantae</taxon>
        <taxon>Streptophyta</taxon>
        <taxon>Embryophyta</taxon>
        <taxon>Tracheophyta</taxon>
        <taxon>Spermatophyta</taxon>
        <taxon>Magnoliopsida</taxon>
        <taxon>Liliopsida</taxon>
        <taxon>Asparagales</taxon>
        <taxon>Orchidaceae</taxon>
        <taxon>Epidendroideae</taxon>
        <taxon>Malaxideae</taxon>
        <taxon>Dendrobiinae</taxon>
        <taxon>Dendrobium</taxon>
    </lineage>
</organism>
<reference evidence="5 6" key="1">
    <citation type="journal article" date="2021" name="Hortic Res">
        <title>Chromosome-scale assembly of the Dendrobium chrysotoxum genome enhances the understanding of orchid evolution.</title>
        <authorList>
            <person name="Zhang Y."/>
            <person name="Zhang G.Q."/>
            <person name="Zhang D."/>
            <person name="Liu X.D."/>
            <person name="Xu X.Y."/>
            <person name="Sun W.H."/>
            <person name="Yu X."/>
            <person name="Zhu X."/>
            <person name="Wang Z.W."/>
            <person name="Zhao X."/>
            <person name="Zhong W.Y."/>
            <person name="Chen H."/>
            <person name="Yin W.L."/>
            <person name="Huang T."/>
            <person name="Niu S.C."/>
            <person name="Liu Z.J."/>
        </authorList>
    </citation>
    <scope>NUCLEOTIDE SEQUENCE [LARGE SCALE GENOMIC DNA]</scope>
    <source>
        <strain evidence="5">Lindl</strain>
    </source>
</reference>
<evidence type="ECO:0000256" key="2">
    <source>
        <dbReference type="ARBA" id="ARBA00022801"/>
    </source>
</evidence>
<proteinExistence type="predicted"/>
<dbReference type="EMBL" id="JAGFBR010000005">
    <property type="protein sequence ID" value="KAH0467040.1"/>
    <property type="molecule type" value="Genomic_DNA"/>
</dbReference>
<gene>
    <name evidence="5" type="ORF">IEQ34_004278</name>
</gene>
<evidence type="ECO:0000313" key="5">
    <source>
        <dbReference type="EMBL" id="KAH0467040.1"/>
    </source>
</evidence>
<comment type="catalytic activity">
    <reaction evidence="4">
        <text>ATP + H2O = ADP + phosphate + H(+)</text>
        <dbReference type="Rhea" id="RHEA:13065"/>
        <dbReference type="ChEBI" id="CHEBI:15377"/>
        <dbReference type="ChEBI" id="CHEBI:15378"/>
        <dbReference type="ChEBI" id="CHEBI:30616"/>
        <dbReference type="ChEBI" id="CHEBI:43474"/>
        <dbReference type="ChEBI" id="CHEBI:456216"/>
        <dbReference type="EC" id="3.6.4.13"/>
    </reaction>
</comment>
<dbReference type="PANTHER" id="PTHR18934:SF118">
    <property type="entry name" value="ATP-DEPENDENT RNA HELICASE DHX33"/>
    <property type="match status" value="1"/>
</dbReference>
<keyword evidence="3" id="KW-0347">Helicase</keyword>
<dbReference type="GO" id="GO:0016787">
    <property type="term" value="F:hydrolase activity"/>
    <property type="evidence" value="ECO:0007669"/>
    <property type="project" value="UniProtKB-KW"/>
</dbReference>
<name>A0AAV7GZ03_DENCH</name>
<accession>A0AAV7GZ03</accession>
<evidence type="ECO:0000313" key="6">
    <source>
        <dbReference type="Proteomes" id="UP000775213"/>
    </source>
</evidence>
<dbReference type="GO" id="GO:0005730">
    <property type="term" value="C:nucleolus"/>
    <property type="evidence" value="ECO:0007669"/>
    <property type="project" value="TreeGrafter"/>
</dbReference>
<comment type="caution">
    <text evidence="5">The sequence shown here is derived from an EMBL/GenBank/DDBJ whole genome shotgun (WGS) entry which is preliminary data.</text>
</comment>
<dbReference type="GO" id="GO:0003724">
    <property type="term" value="F:RNA helicase activity"/>
    <property type="evidence" value="ECO:0007669"/>
    <property type="project" value="UniProtKB-EC"/>
</dbReference>
<dbReference type="Gene3D" id="1.10.10.2130">
    <property type="entry name" value="DEAH helicase family, winged-helix domain"/>
    <property type="match status" value="1"/>
</dbReference>
<dbReference type="SUPFAM" id="SSF52540">
    <property type="entry name" value="P-loop containing nucleoside triphosphate hydrolases"/>
    <property type="match status" value="1"/>
</dbReference>
<dbReference type="Gene3D" id="3.40.50.300">
    <property type="entry name" value="P-loop containing nucleotide triphosphate hydrolases"/>
    <property type="match status" value="1"/>
</dbReference>
<evidence type="ECO:0000256" key="4">
    <source>
        <dbReference type="ARBA" id="ARBA00047984"/>
    </source>
</evidence>
<evidence type="ECO:0000256" key="1">
    <source>
        <dbReference type="ARBA" id="ARBA00012552"/>
    </source>
</evidence>
<keyword evidence="2" id="KW-0378">Hydrolase</keyword>
<dbReference type="Proteomes" id="UP000775213">
    <property type="component" value="Unassembled WGS sequence"/>
</dbReference>
<keyword evidence="3" id="KW-0067">ATP-binding</keyword>
<dbReference type="GO" id="GO:0003725">
    <property type="term" value="F:double-stranded RNA binding"/>
    <property type="evidence" value="ECO:0007669"/>
    <property type="project" value="TreeGrafter"/>
</dbReference>
<dbReference type="EC" id="3.6.4.13" evidence="1"/>
<dbReference type="GO" id="GO:0045943">
    <property type="term" value="P:positive regulation of transcription by RNA polymerase I"/>
    <property type="evidence" value="ECO:0007669"/>
    <property type="project" value="TreeGrafter"/>
</dbReference>
<dbReference type="PANTHER" id="PTHR18934">
    <property type="entry name" value="ATP-DEPENDENT RNA HELICASE"/>
    <property type="match status" value="1"/>
</dbReference>
<sequence>MSLDQLHPIFTSVFCLLFGPGRQLFNVLVILATNIAETSVTIPGVKYVIDPGVVKSHYYNPCDRDGVINYYANLKRPSSSKEAGNPLWLYMRIIGVVSPSMCLVNSGRAGREGPGKCFRLYPESEFWKLIDSTVPKIKRCNLSNVVLQFKAIGFDDII</sequence>